<comment type="caution">
    <text evidence="14">The sequence shown here is derived from an EMBL/GenBank/DDBJ whole genome shotgun (WGS) entry which is preliminary data.</text>
</comment>
<evidence type="ECO:0000259" key="13">
    <source>
        <dbReference type="Pfam" id="PF16654"/>
    </source>
</evidence>
<keyword evidence="7 12" id="KW-0521">NADP</keyword>
<keyword evidence="9 12" id="KW-0560">Oxidoreductase</keyword>
<dbReference type="InterPro" id="IPR036291">
    <property type="entry name" value="NAD(P)-bd_dom_sf"/>
</dbReference>
<dbReference type="Gene3D" id="3.40.50.720">
    <property type="entry name" value="NAD(P)-binding Rossmann-like Domain"/>
    <property type="match status" value="1"/>
</dbReference>
<name>A0ABV4AHX1_9GAMM</name>
<reference evidence="14 15" key="1">
    <citation type="submission" date="2024-07" db="EMBL/GenBank/DDBJ databases">
        <authorList>
            <person name="Ren Q."/>
        </authorList>
    </citation>
    <scope>NUCLEOTIDE SEQUENCE [LARGE SCALE GENOMIC DNA]</scope>
    <source>
        <strain evidence="14 15">REN37</strain>
    </source>
</reference>
<comment type="function">
    <text evidence="12">Catalyzes the reversible NADPH-dependent reductive amination of L-2-amino-6-oxopimelate, the acyclic form of L-tetrahydrodipicolinate, to generate the meso compound, D,L-2,6-diaminopimelate.</text>
</comment>
<dbReference type="Pfam" id="PF16654">
    <property type="entry name" value="DAPDH_C"/>
    <property type="match status" value="1"/>
</dbReference>
<keyword evidence="15" id="KW-1185">Reference proteome</keyword>
<evidence type="ECO:0000313" key="14">
    <source>
        <dbReference type="EMBL" id="MEY1661631.1"/>
    </source>
</evidence>
<evidence type="ECO:0000256" key="11">
    <source>
        <dbReference type="ARBA" id="ARBA00052023"/>
    </source>
</evidence>
<evidence type="ECO:0000256" key="4">
    <source>
        <dbReference type="ARBA" id="ARBA00012080"/>
    </source>
</evidence>
<dbReference type="RefSeq" id="WP_369454881.1">
    <property type="nucleotide sequence ID" value="NZ_JBGCUO010000001.1"/>
</dbReference>
<comment type="subunit">
    <text evidence="3 12">Homodimer.</text>
</comment>
<sequence length="328" mass="35497">MTARIRIGIAGYGNLGRGVEAAITHSPDLELVAVFSRRDPASVTLLNAEVPVLPLAQVADYTDAIDVMILCGGSKSDLPEQGPQLAALFNTVDSFDTHARIPEYFDTLDAPARAAGKVAMLSGGWDPGLFSLNRLFGEAILPRGETYTFWGKGLSQGHSDAVRRVPGVKAGVQYTLPAQDAIERVRRGEQPQLSTREKHQRECYVVLEDGADADQVRNAIVTMPDYFADYDTTVHIIDDATLAAEHSKMPHGGFVIRSGLSGESTRQIMEFSLALDSNPEFTSSVLVAYARAVYRLQQSGQCGAYTVFDIAPGLLSPKSAAQLRKELL</sequence>
<evidence type="ECO:0000256" key="9">
    <source>
        <dbReference type="ARBA" id="ARBA00023002"/>
    </source>
</evidence>
<protein>
    <recommendedName>
        <fullName evidence="5 12">Meso-diaminopimelate D-dehydrogenase</fullName>
        <shortName evidence="12">DAPDH</shortName>
        <shortName evidence="12">Meso-DAP dehydrogenase</shortName>
        <ecNumber evidence="4 12">1.4.1.16</ecNumber>
    </recommendedName>
</protein>
<evidence type="ECO:0000256" key="5">
    <source>
        <dbReference type="ARBA" id="ARBA00021654"/>
    </source>
</evidence>
<accession>A0ABV4AHX1</accession>
<comment type="pathway">
    <text evidence="1 12">Amino-acid biosynthesis; L-lysine biosynthesis via DAP pathway; DL-2,6-diaminopimelate from (S)-tetrahydrodipicolinate: step 1/1.</text>
</comment>
<proteinExistence type="inferred from homology"/>
<organism evidence="14 15">
    <name type="scientific">Isoalcanivorax beigongshangi</name>
    <dbReference type="NCBI Taxonomy" id="3238810"/>
    <lineage>
        <taxon>Bacteria</taxon>
        <taxon>Pseudomonadati</taxon>
        <taxon>Pseudomonadota</taxon>
        <taxon>Gammaproteobacteria</taxon>
        <taxon>Oceanospirillales</taxon>
        <taxon>Alcanivoracaceae</taxon>
        <taxon>Isoalcanivorax</taxon>
    </lineage>
</organism>
<evidence type="ECO:0000256" key="12">
    <source>
        <dbReference type="PIRNR" id="PIRNR025648"/>
    </source>
</evidence>
<evidence type="ECO:0000313" key="15">
    <source>
        <dbReference type="Proteomes" id="UP001562065"/>
    </source>
</evidence>
<dbReference type="PIRSF" id="PIRSF025648">
    <property type="entry name" value="DDH"/>
    <property type="match status" value="1"/>
</dbReference>
<dbReference type="InterPro" id="IPR010190">
    <property type="entry name" value="Diaminopimelate_DH_Ddh"/>
</dbReference>
<evidence type="ECO:0000256" key="7">
    <source>
        <dbReference type="ARBA" id="ARBA00022857"/>
    </source>
</evidence>
<dbReference type="Proteomes" id="UP001562065">
    <property type="component" value="Unassembled WGS sequence"/>
</dbReference>
<comment type="catalytic activity">
    <reaction evidence="11 12">
        <text>meso-2,6-diaminopimelate + NADP(+) + H2O = (S)-2-amino-6-oxoheptanedioate + NH4(+) + NADPH + H(+)</text>
        <dbReference type="Rhea" id="RHEA:13561"/>
        <dbReference type="ChEBI" id="CHEBI:15377"/>
        <dbReference type="ChEBI" id="CHEBI:15378"/>
        <dbReference type="ChEBI" id="CHEBI:28938"/>
        <dbReference type="ChEBI" id="CHEBI:57783"/>
        <dbReference type="ChEBI" id="CHEBI:57791"/>
        <dbReference type="ChEBI" id="CHEBI:58349"/>
        <dbReference type="ChEBI" id="CHEBI:58556"/>
        <dbReference type="EC" id="1.4.1.16"/>
    </reaction>
</comment>
<dbReference type="NCBIfam" id="TIGR01921">
    <property type="entry name" value="DAP-DH"/>
    <property type="match status" value="1"/>
</dbReference>
<dbReference type="GO" id="GO:0047850">
    <property type="term" value="F:diaminopimelate dehydrogenase activity"/>
    <property type="evidence" value="ECO:0007669"/>
    <property type="project" value="UniProtKB-EC"/>
</dbReference>
<dbReference type="SUPFAM" id="SSF55347">
    <property type="entry name" value="Glyceraldehyde-3-phosphate dehydrogenase-like, C-terminal domain"/>
    <property type="match status" value="1"/>
</dbReference>
<comment type="similarity">
    <text evidence="2 12">Belongs to the diaminopimelate dehydrogenase family.</text>
</comment>
<gene>
    <name evidence="14" type="ORF">AB5I84_05650</name>
</gene>
<dbReference type="EMBL" id="JBGCUO010000001">
    <property type="protein sequence ID" value="MEY1661631.1"/>
    <property type="molecule type" value="Genomic_DNA"/>
</dbReference>
<evidence type="ECO:0000256" key="1">
    <source>
        <dbReference type="ARBA" id="ARBA00004896"/>
    </source>
</evidence>
<evidence type="ECO:0000256" key="6">
    <source>
        <dbReference type="ARBA" id="ARBA00022605"/>
    </source>
</evidence>
<evidence type="ECO:0000256" key="8">
    <source>
        <dbReference type="ARBA" id="ARBA00022915"/>
    </source>
</evidence>
<keyword evidence="6 12" id="KW-0028">Amino-acid biosynthesis</keyword>
<evidence type="ECO:0000256" key="10">
    <source>
        <dbReference type="ARBA" id="ARBA00023154"/>
    </source>
</evidence>
<keyword evidence="10 12" id="KW-0457">Lysine biosynthesis</keyword>
<dbReference type="SUPFAM" id="SSF51735">
    <property type="entry name" value="NAD(P)-binding Rossmann-fold domains"/>
    <property type="match status" value="1"/>
</dbReference>
<feature type="domain" description="Meso-diaminopimelate D-dehydrogenase C-terminal" evidence="13">
    <location>
        <begin position="124"/>
        <end position="277"/>
    </location>
</feature>
<dbReference type="CDD" id="cd02270">
    <property type="entry name" value="meso-DAPDH_N"/>
    <property type="match status" value="1"/>
</dbReference>
<dbReference type="EC" id="1.4.1.16" evidence="4 12"/>
<evidence type="ECO:0000256" key="2">
    <source>
        <dbReference type="ARBA" id="ARBA00007442"/>
    </source>
</evidence>
<evidence type="ECO:0000256" key="3">
    <source>
        <dbReference type="ARBA" id="ARBA00011738"/>
    </source>
</evidence>
<keyword evidence="8 12" id="KW-0220">Diaminopimelate biosynthesis</keyword>
<dbReference type="Gene3D" id="3.30.360.10">
    <property type="entry name" value="Dihydrodipicolinate Reductase, domain 2"/>
    <property type="match status" value="1"/>
</dbReference>
<dbReference type="InterPro" id="IPR032094">
    <property type="entry name" value="Meso-DAP_DH_C"/>
</dbReference>